<organism evidence="1 2">
    <name type="scientific">Ephemerocybe angulata</name>
    <dbReference type="NCBI Taxonomy" id="980116"/>
    <lineage>
        <taxon>Eukaryota</taxon>
        <taxon>Fungi</taxon>
        <taxon>Dikarya</taxon>
        <taxon>Basidiomycota</taxon>
        <taxon>Agaricomycotina</taxon>
        <taxon>Agaricomycetes</taxon>
        <taxon>Agaricomycetidae</taxon>
        <taxon>Agaricales</taxon>
        <taxon>Agaricineae</taxon>
        <taxon>Psathyrellaceae</taxon>
        <taxon>Ephemerocybe</taxon>
    </lineage>
</organism>
<evidence type="ECO:0000313" key="1">
    <source>
        <dbReference type="EMBL" id="KAF5340248.1"/>
    </source>
</evidence>
<gene>
    <name evidence="1" type="ORF">D9611_007798</name>
</gene>
<dbReference type="EMBL" id="JAACJK010000004">
    <property type="protein sequence ID" value="KAF5340248.1"/>
    <property type="molecule type" value="Genomic_DNA"/>
</dbReference>
<evidence type="ECO:0000313" key="2">
    <source>
        <dbReference type="Proteomes" id="UP000541558"/>
    </source>
</evidence>
<evidence type="ECO:0008006" key="3">
    <source>
        <dbReference type="Google" id="ProtNLM"/>
    </source>
</evidence>
<protein>
    <recommendedName>
        <fullName evidence="3">F-box domain-containing protein</fullName>
    </recommendedName>
</protein>
<dbReference type="OrthoDB" id="2997904at2759"/>
<dbReference type="AlphaFoldDB" id="A0A8H5CEY2"/>
<name>A0A8H5CEY2_9AGAR</name>
<dbReference type="Proteomes" id="UP000541558">
    <property type="component" value="Unassembled WGS sequence"/>
</dbReference>
<accession>A0A8H5CEY2</accession>
<reference evidence="1 2" key="1">
    <citation type="journal article" date="2020" name="ISME J.">
        <title>Uncovering the hidden diversity of litter-decomposition mechanisms in mushroom-forming fungi.</title>
        <authorList>
            <person name="Floudas D."/>
            <person name="Bentzer J."/>
            <person name="Ahren D."/>
            <person name="Johansson T."/>
            <person name="Persson P."/>
            <person name="Tunlid A."/>
        </authorList>
    </citation>
    <scope>NUCLEOTIDE SEQUENCE [LARGE SCALE GENOMIC DNA]</scope>
    <source>
        <strain evidence="1 2">CBS 175.51</strain>
    </source>
</reference>
<proteinExistence type="predicted"/>
<keyword evidence="2" id="KW-1185">Reference proteome</keyword>
<sequence length="493" mass="56528">MVLNDDILRHICDLLPPETLRSASATHPVFFDRWIKEKYRRVDLSRSDKQSKRLWKHVQDSEWVARSVKSVHMRTWLVKPQTQTYQSRTENALNTVAMLFDKDHTKKQVKKRLEKRLKKDLWHITSLFSVLRGIQDYHIEWDKNPTFPPQLFAAFLQPLYAWRDTLTSLSIHIPVDLLNSFVTATLPNLQHIHVCLSSGKMSQGRINIHLDGFLVFLHNLKDTLTSFSVRTTPGSESLELSRFFRFLGTFPHLRAVSLMIPFDGAHLPDPQPFCKFIHKHSATLESLALKTTRCTAHAERIAPECFNWIQTILASAIQDPFPELQNVVLALRPLRAPFGVLMDFLRLHSPTLKSVALTDRMLELGDVCNYILPALTASTNPIEAGYVPLKTLEMRVDALQPRLLNSLWKKLPWLKCLKLDIADRNQMGEIVANMRRFERDLDAHGFGGDVWDLKRLEMSPGPDGLWIVAFEKILRGRIPSLECVTPAGLSDSV</sequence>
<comment type="caution">
    <text evidence="1">The sequence shown here is derived from an EMBL/GenBank/DDBJ whole genome shotgun (WGS) entry which is preliminary data.</text>
</comment>